<dbReference type="InterPro" id="IPR010090">
    <property type="entry name" value="Phage_tape_meas"/>
</dbReference>
<feature type="domain" description="Phage tail tape measure protein" evidence="3">
    <location>
        <begin position="99"/>
        <end position="292"/>
    </location>
</feature>
<keyword evidence="5" id="KW-1185">Reference proteome</keyword>
<proteinExistence type="predicted"/>
<accession>A0A9X2M5P6</accession>
<name>A0A9X2M5P6_9FIRM</name>
<evidence type="ECO:0000313" key="5">
    <source>
        <dbReference type="Proteomes" id="UP001140817"/>
    </source>
</evidence>
<protein>
    <submittedName>
        <fullName evidence="4">Phage tail tape measure protein</fullName>
    </submittedName>
</protein>
<dbReference type="Proteomes" id="UP001140817">
    <property type="component" value="Unassembled WGS sequence"/>
</dbReference>
<evidence type="ECO:0000313" key="4">
    <source>
        <dbReference type="EMBL" id="MCR1821302.1"/>
    </source>
</evidence>
<feature type="transmembrane region" description="Helical" evidence="2">
    <location>
        <begin position="543"/>
        <end position="559"/>
    </location>
</feature>
<keyword evidence="2" id="KW-0812">Transmembrane</keyword>
<dbReference type="Pfam" id="PF10145">
    <property type="entry name" value="PhageMin_Tail"/>
    <property type="match status" value="1"/>
</dbReference>
<feature type="transmembrane region" description="Helical" evidence="2">
    <location>
        <begin position="471"/>
        <end position="490"/>
    </location>
</feature>
<evidence type="ECO:0000259" key="3">
    <source>
        <dbReference type="Pfam" id="PF10145"/>
    </source>
</evidence>
<dbReference type="PANTHER" id="PTHR37813:SF1">
    <property type="entry name" value="FELS-2 PROPHAGE PROTEIN"/>
    <property type="match status" value="1"/>
</dbReference>
<feature type="transmembrane region" description="Helical" evidence="2">
    <location>
        <begin position="387"/>
        <end position="415"/>
    </location>
</feature>
<evidence type="ECO:0000256" key="2">
    <source>
        <dbReference type="SAM" id="Phobius"/>
    </source>
</evidence>
<comment type="caution">
    <text evidence="4">The sequence shown here is derived from an EMBL/GenBank/DDBJ whole genome shotgun (WGS) entry which is preliminary data.</text>
</comment>
<reference evidence="4" key="1">
    <citation type="submission" date="2022-07" db="EMBL/GenBank/DDBJ databases">
        <title>Enhanced cultured diversity of the mouse gut microbiota enables custom-made synthetic communities.</title>
        <authorList>
            <person name="Afrizal A."/>
        </authorList>
    </citation>
    <scope>NUCLEOTIDE SEQUENCE</scope>
    <source>
        <strain evidence="4">DSM 29186</strain>
    </source>
</reference>
<dbReference type="EMBL" id="JANKBY010000004">
    <property type="protein sequence ID" value="MCR1821302.1"/>
    <property type="molecule type" value="Genomic_DNA"/>
</dbReference>
<dbReference type="AlphaFoldDB" id="A0A9X2M5P6"/>
<keyword evidence="1" id="KW-1188">Viral release from host cell</keyword>
<keyword evidence="2" id="KW-0472">Membrane</keyword>
<dbReference type="NCBIfam" id="TIGR01760">
    <property type="entry name" value="tape_meas_TP901"/>
    <property type="match status" value="1"/>
</dbReference>
<feature type="transmembrane region" description="Helical" evidence="2">
    <location>
        <begin position="427"/>
        <end position="451"/>
    </location>
</feature>
<dbReference type="RefSeq" id="WP_257559956.1">
    <property type="nucleotide sequence ID" value="NZ_JANKBY010000004.1"/>
</dbReference>
<dbReference type="PANTHER" id="PTHR37813">
    <property type="entry name" value="FELS-2 PROPHAGE PROTEIN"/>
    <property type="match status" value="1"/>
</dbReference>
<evidence type="ECO:0000256" key="1">
    <source>
        <dbReference type="ARBA" id="ARBA00022612"/>
    </source>
</evidence>
<organism evidence="4 5">
    <name type="scientific">Terrisporobacter muris</name>
    <dbReference type="NCBI Taxonomy" id="2963284"/>
    <lineage>
        <taxon>Bacteria</taxon>
        <taxon>Bacillati</taxon>
        <taxon>Bacillota</taxon>
        <taxon>Clostridia</taxon>
        <taxon>Peptostreptococcales</taxon>
        <taxon>Peptostreptococcaceae</taxon>
        <taxon>Terrisporobacter</taxon>
    </lineage>
</organism>
<keyword evidence="2" id="KW-1133">Transmembrane helix</keyword>
<sequence length="863" mass="92552">MAADIGSIVAHLKLEMGEFTNNLNVAQQQVSATAEKFNGITSTGKALQGVGAAMTAGITVPVVALGKQAIQTGMDFQASMSKVKALSGATASDMEKLEATAREMGATTIYSAKDAADALGYMALAGWDANQSMSALPGVLNLAAASGMDLAQASDMVTDYLSAFGESADQAGRMADVLAYAQGNSNTTTEQLGMAFKNCAANANAFGLDIEQTTALLGKLSDQGLKGSEAGTALTATFRDITQKMKNGAIQIGNTSVKVQDANGNFRSMTDILTDVASATNGMGDAQKSAALMGTFTADSIKVLNILLQSGSGNIEDFEKALRNADGTAQEMADTMNDNLQGDIAELQSAFEEMCLTLNEKLEPALRFIVQSVTNLVNWFSKLPAPILSVIMALAGFVALLGPLALIVGTVMASFAKLREACVMLKALFLLISGPIIGALETAMIGIYVFIMDSVVPALTSLWGVLMSNPIVLVITAIVALVAGFIYLWNNCEGFREFWINLWEIIKTSCMNAWNAVVNFFTTTMPQWFNSVIQWFQQLPGQIWYWLVYCVTYAALWVAQMKQKAIQAGIQFVQGAIQYIQTLPSRVWNWLVNTVTKAITWSSQMVSKARQAGKQFVSNVINFIQTLPSRVWTWLISTISKVINFVSQMGQKGAQAARTFVTNIVNGLAGLPGKMISIGSNIVSGIISGITGAASNLFNTMKNLASNAVAAAKRNLKIQSPSRVFASEVGKFIPEGISLGIETNADSVYKTLRNLSDNLTSNINVSDLMDSMNIRTSNININNKNSNAGLIENVKELIETVKSNSTIDYEKMANGFKNAVNGINNTIVMDKTVVGKMTAKTVNEENKIANKQQSRFRGELDYV</sequence>
<gene>
    <name evidence="4" type="ORF">NSA58_00750</name>
</gene>